<keyword evidence="2" id="KW-1185">Reference proteome</keyword>
<dbReference type="AlphaFoldDB" id="A0A417YEL4"/>
<dbReference type="Gene3D" id="3.75.10.10">
    <property type="entry name" value="L-arginine/glycine Amidinotransferase, Chain A"/>
    <property type="match status" value="1"/>
</dbReference>
<dbReference type="GO" id="GO:0016990">
    <property type="term" value="F:arginine deiminase activity"/>
    <property type="evidence" value="ECO:0007669"/>
    <property type="project" value="TreeGrafter"/>
</dbReference>
<dbReference type="EMBL" id="QWEH01000010">
    <property type="protein sequence ID" value="RHW31103.1"/>
    <property type="molecule type" value="Genomic_DNA"/>
</dbReference>
<reference evidence="1 2" key="1">
    <citation type="journal article" date="2007" name="Int. J. Syst. Evol. Microbiol.">
        <title>Oceanobacillus profundus sp. nov., isolated from a deep-sea sediment core.</title>
        <authorList>
            <person name="Kim Y.G."/>
            <person name="Choi D.H."/>
            <person name="Hyun S."/>
            <person name="Cho B.C."/>
        </authorList>
    </citation>
    <scope>NUCLEOTIDE SEQUENCE [LARGE SCALE GENOMIC DNA]</scope>
    <source>
        <strain evidence="1 2">DSM 18246</strain>
    </source>
</reference>
<gene>
    <name evidence="1" type="ORF">D1B32_14550</name>
</gene>
<evidence type="ECO:0008006" key="3">
    <source>
        <dbReference type="Google" id="ProtNLM"/>
    </source>
</evidence>
<name>A0A417YEL4_9BACI</name>
<dbReference type="Pfam" id="PF19420">
    <property type="entry name" value="DDAH_eukar"/>
    <property type="match status" value="1"/>
</dbReference>
<comment type="caution">
    <text evidence="1">The sequence shown here is derived from an EMBL/GenBank/DDBJ whole genome shotgun (WGS) entry which is preliminary data.</text>
</comment>
<dbReference type="GO" id="GO:0019546">
    <property type="term" value="P:L-arginine deiminase pathway"/>
    <property type="evidence" value="ECO:0007669"/>
    <property type="project" value="TreeGrafter"/>
</dbReference>
<dbReference type="OrthoDB" id="9814070at2"/>
<protein>
    <recommendedName>
        <fullName evidence="3">Amidinotransferase</fullName>
    </recommendedName>
</protein>
<dbReference type="PANTHER" id="PTHR47271:SF2">
    <property type="entry name" value="ARGININE DEIMINASE"/>
    <property type="match status" value="1"/>
</dbReference>
<evidence type="ECO:0000313" key="1">
    <source>
        <dbReference type="EMBL" id="RHW31103.1"/>
    </source>
</evidence>
<accession>A0A417YEL4</accession>
<proteinExistence type="predicted"/>
<sequence length="255" mass="29170">MQINEVINQTQAYYVNDNINQTKAVEQHSNLIHHMESIGIEVIKLNELEHLNEQVFTRDIGFTIGNTFFVSAMKEDIRKKEQNILLDWLQRNKVAYFPFETASIEGGDVIIDHSKVWVGISDRTSKEAVAVLQSQLPNHEVSPIKLRKDILHLDCIFNIIDAQTALIYPPAMDSDAYLMLKEEYTLIEVTEEEQFHLGPNVLSLGNKHVISLPENKRMNQKLTEMGFRITEVPFSEIIKSGGSFRCCTLPLIRTS</sequence>
<dbReference type="PANTHER" id="PTHR47271">
    <property type="entry name" value="ARGININE DEIMINASE"/>
    <property type="match status" value="1"/>
</dbReference>
<evidence type="ECO:0000313" key="2">
    <source>
        <dbReference type="Proteomes" id="UP000285456"/>
    </source>
</evidence>
<dbReference type="Proteomes" id="UP000285456">
    <property type="component" value="Unassembled WGS sequence"/>
</dbReference>
<organism evidence="1 2">
    <name type="scientific">Oceanobacillus profundus</name>
    <dbReference type="NCBI Taxonomy" id="372463"/>
    <lineage>
        <taxon>Bacteria</taxon>
        <taxon>Bacillati</taxon>
        <taxon>Bacillota</taxon>
        <taxon>Bacilli</taxon>
        <taxon>Bacillales</taxon>
        <taxon>Bacillaceae</taxon>
        <taxon>Oceanobacillus</taxon>
    </lineage>
</organism>
<dbReference type="SUPFAM" id="SSF55909">
    <property type="entry name" value="Pentein"/>
    <property type="match status" value="1"/>
</dbReference>